<feature type="region of interest" description="Disordered" evidence="1">
    <location>
        <begin position="289"/>
        <end position="317"/>
    </location>
</feature>
<feature type="compositionally biased region" description="Acidic residues" evidence="1">
    <location>
        <begin position="688"/>
        <end position="701"/>
    </location>
</feature>
<evidence type="ECO:0000313" key="2">
    <source>
        <dbReference type="EMBL" id="KAE9982894.1"/>
    </source>
</evidence>
<dbReference type="Proteomes" id="UP000447873">
    <property type="component" value="Unassembled WGS sequence"/>
</dbReference>
<name>A0A8H3V9J4_VENIN</name>
<feature type="compositionally biased region" description="Low complexity" evidence="1">
    <location>
        <begin position="291"/>
        <end position="301"/>
    </location>
</feature>
<accession>A0A8H3V9J4</accession>
<comment type="caution">
    <text evidence="2">The sequence shown here is derived from an EMBL/GenBank/DDBJ whole genome shotgun (WGS) entry which is preliminary data.</text>
</comment>
<dbReference type="EMBL" id="WNWS01000069">
    <property type="protein sequence ID" value="KAE9982894.1"/>
    <property type="molecule type" value="Genomic_DNA"/>
</dbReference>
<feature type="compositionally biased region" description="Polar residues" evidence="1">
    <location>
        <begin position="376"/>
        <end position="403"/>
    </location>
</feature>
<feature type="region of interest" description="Disordered" evidence="1">
    <location>
        <begin position="492"/>
        <end position="517"/>
    </location>
</feature>
<feature type="region of interest" description="Disordered" evidence="1">
    <location>
        <begin position="551"/>
        <end position="599"/>
    </location>
</feature>
<protein>
    <submittedName>
        <fullName evidence="2">Uncharacterized protein</fullName>
    </submittedName>
</protein>
<evidence type="ECO:0000256" key="1">
    <source>
        <dbReference type="SAM" id="MobiDB-lite"/>
    </source>
</evidence>
<proteinExistence type="predicted"/>
<organism evidence="2 3">
    <name type="scientific">Venturia inaequalis</name>
    <name type="common">Apple scab fungus</name>
    <dbReference type="NCBI Taxonomy" id="5025"/>
    <lineage>
        <taxon>Eukaryota</taxon>
        <taxon>Fungi</taxon>
        <taxon>Dikarya</taxon>
        <taxon>Ascomycota</taxon>
        <taxon>Pezizomycotina</taxon>
        <taxon>Dothideomycetes</taxon>
        <taxon>Pleosporomycetidae</taxon>
        <taxon>Venturiales</taxon>
        <taxon>Venturiaceae</taxon>
        <taxon>Venturia</taxon>
    </lineage>
</organism>
<feature type="compositionally biased region" description="Acidic residues" evidence="1">
    <location>
        <begin position="576"/>
        <end position="591"/>
    </location>
</feature>
<dbReference type="AlphaFoldDB" id="A0A8H3V9J4"/>
<evidence type="ECO:0000313" key="3">
    <source>
        <dbReference type="Proteomes" id="UP000447873"/>
    </source>
</evidence>
<feature type="region of interest" description="Disordered" evidence="1">
    <location>
        <begin position="373"/>
        <end position="414"/>
    </location>
</feature>
<sequence length="834" mass="92183">MALQSMIPAPQQAHGYSSNNGYQVMYGFDFNQPPIQHPAQQPPSPTLTNPEMILPFEIENHIIRTPSPTRGNQTPSPAATPPGLGRPLTYGNSMPNSYVNFSRTSPQSHHRISTALSDIEEVDTTPTGPRYPGIKPATLASSPALKENGAMGLVDWKTHSRRLSDGSSSVHSEELANMKWPGFDSAHGTDVESVVLEEEEDNYGTLPKVVDSDDGSVIDEPWLGPHAGEDDDEDLLSKRADMILANAKQRLNVLEGNLRGARHSLLATPSLPKTPPYITALANFSRDRTSSGRSQRLSFSSPISPNFGHSRMQSDTSPAPILSIPPRLPLLQKRSSSALGSFAGGLSHLERSASLRGVRSQEIMRESRLQTWMEETPTQSSVISGTGRSMSQQNFHRSRTPSVESLRRPASSASDIRAQMDELKGRISTLKERAHEDRMKRMSVNSLRAPSPFTASDKWQSDVYKSGTKSAEWSQNSSPLIKQDEFSSPYYLNNSELKSSPPRAFDGTEYTESSYDDAEELLGDIKEEPEELDETSTPSTTVYAESYKKLIGPRDPIPDEFSVKGMSDETAKAQFEDEYPEYDDSADDESLDGQSEYHEAVPVLAERHEDRLDAFDYEHFFLHSAMGSFTRDRRNSSSSDESLETTRPASPPRRASVTQVAEDPQLLHRRSQSSDSVSTVQSFATAAEDVDSDDGSDDGPDPLDLATEHLFVPQIHTPQNLSPQHPVRPNRNSRRLDSAVHMTSDDDKMYLDGDAGYSNGNVKQRPVSALVSSLLEIHNMVAGSEMDESDMQLVEGLIKSLKSTCFNLQSLAADDYERRVLRRRLDEAKRALDG</sequence>
<feature type="region of interest" description="Disordered" evidence="1">
    <location>
        <begin position="628"/>
        <end position="705"/>
    </location>
</feature>
<reference evidence="2 3" key="1">
    <citation type="submission" date="2018-12" db="EMBL/GenBank/DDBJ databases">
        <title>Venturia inaequalis Genome Resource.</title>
        <authorList>
            <person name="Lichtner F.J."/>
        </authorList>
    </citation>
    <scope>NUCLEOTIDE SEQUENCE [LARGE SCALE GENOMIC DNA]</scope>
    <source>
        <strain evidence="2 3">120213</strain>
    </source>
</reference>
<gene>
    <name evidence="2" type="ORF">EG328_010441</name>
</gene>
<feature type="compositionally biased region" description="Basic and acidic residues" evidence="1">
    <location>
        <begin position="566"/>
        <end position="575"/>
    </location>
</feature>
<feature type="compositionally biased region" description="Low complexity" evidence="1">
    <location>
        <begin position="673"/>
        <end position="682"/>
    </location>
</feature>
<feature type="region of interest" description="Disordered" evidence="1">
    <location>
        <begin position="64"/>
        <end position="85"/>
    </location>
</feature>
<feature type="compositionally biased region" description="Polar residues" evidence="1">
    <location>
        <begin position="66"/>
        <end position="77"/>
    </location>
</feature>